<evidence type="ECO:0000256" key="3">
    <source>
        <dbReference type="ARBA" id="ARBA00022833"/>
    </source>
</evidence>
<protein>
    <submittedName>
        <fullName evidence="5">Uncharacterized protein</fullName>
    </submittedName>
</protein>
<dbReference type="GO" id="GO:0008270">
    <property type="term" value="F:zinc ion binding"/>
    <property type="evidence" value="ECO:0007669"/>
    <property type="project" value="UniProtKB-KW"/>
</dbReference>
<evidence type="ECO:0000256" key="2">
    <source>
        <dbReference type="ARBA" id="ARBA00022771"/>
    </source>
</evidence>
<evidence type="ECO:0000256" key="1">
    <source>
        <dbReference type="ARBA" id="ARBA00022723"/>
    </source>
</evidence>
<dbReference type="InParanoid" id="A0A1D6P4V1"/>
<evidence type="ECO:0000313" key="5">
    <source>
        <dbReference type="EMBL" id="AQL04978.1"/>
    </source>
</evidence>
<feature type="compositionally biased region" description="Basic and acidic residues" evidence="4">
    <location>
        <begin position="208"/>
        <end position="221"/>
    </location>
</feature>
<dbReference type="InterPro" id="IPR003656">
    <property type="entry name" value="Znf_BED"/>
</dbReference>
<feature type="compositionally biased region" description="Gly residues" evidence="4">
    <location>
        <begin position="176"/>
        <end position="190"/>
    </location>
</feature>
<accession>A0A1D6P4V1</accession>
<proteinExistence type="predicted"/>
<organism evidence="5">
    <name type="scientific">Zea mays</name>
    <name type="common">Maize</name>
    <dbReference type="NCBI Taxonomy" id="4577"/>
    <lineage>
        <taxon>Eukaryota</taxon>
        <taxon>Viridiplantae</taxon>
        <taxon>Streptophyta</taxon>
        <taxon>Embryophyta</taxon>
        <taxon>Tracheophyta</taxon>
        <taxon>Spermatophyta</taxon>
        <taxon>Magnoliopsida</taxon>
        <taxon>Liliopsida</taxon>
        <taxon>Poales</taxon>
        <taxon>Poaceae</taxon>
        <taxon>PACMAD clade</taxon>
        <taxon>Panicoideae</taxon>
        <taxon>Andropogonodae</taxon>
        <taxon>Andropogoneae</taxon>
        <taxon>Tripsacinae</taxon>
        <taxon>Zea</taxon>
    </lineage>
</organism>
<dbReference type="GO" id="GO:0003677">
    <property type="term" value="F:DNA binding"/>
    <property type="evidence" value="ECO:0007669"/>
    <property type="project" value="InterPro"/>
</dbReference>
<dbReference type="AlphaFoldDB" id="A0A1D6P4V1"/>
<feature type="compositionally biased region" description="Polar residues" evidence="4">
    <location>
        <begin position="196"/>
        <end position="207"/>
    </location>
</feature>
<feature type="region of interest" description="Disordered" evidence="4">
    <location>
        <begin position="166"/>
        <end position="251"/>
    </location>
</feature>
<gene>
    <name evidence="5" type="ORF">ZEAMMB73_Zm00001d046757</name>
</gene>
<keyword evidence="3" id="KW-0862">Zinc</keyword>
<dbReference type="PROSITE" id="PS50808">
    <property type="entry name" value="ZF_BED"/>
    <property type="match status" value="1"/>
</dbReference>
<sequence length="344" mass="38292">MSYFDKYRDEGFASSMMVAKDIASVMDVEATFPVKRRSLRKNIFDEIDCSSEAKLQGDMSDEDRDRVWLHGEKVGAGFKCKYCRETKSGGGGTRLKEHLAHRGKNVKKCPSVPPVIKAYFQLDIDKTNEKKSSRFRQQLRADEAARTHFGDDEYEDELKAALHQSRVEHEFSQRAGGSGAGGSGMGGCGAGDWRSTGGSRFTHSTQDSYHDTPHSQRETISGRRRSVSFPVQDGIRSSSSSGSSNYPTGQDPVYNPYAWQWQPSQGTYGPPPPSGEAPPSIMYGYGNYGPPPPSYSNLSNMYPPGPQYGYVQVPAAPAYHYQYDGLDQYHDPSNMPEYYHYDSS</sequence>
<evidence type="ECO:0000256" key="4">
    <source>
        <dbReference type="SAM" id="MobiDB-lite"/>
    </source>
</evidence>
<reference evidence="5" key="1">
    <citation type="submission" date="2015-12" db="EMBL/GenBank/DDBJ databases">
        <title>Update maize B73 reference genome by single molecule sequencing technologies.</title>
        <authorList>
            <consortium name="Maize Genome Sequencing Project"/>
            <person name="Ware D."/>
        </authorList>
    </citation>
    <scope>NUCLEOTIDE SEQUENCE</scope>
    <source>
        <tissue evidence="5">Seedling</tissue>
    </source>
</reference>
<name>A0A1D6P4V1_MAIZE</name>
<dbReference type="EMBL" id="CM000785">
    <property type="protein sequence ID" value="AQL04978.1"/>
    <property type="molecule type" value="Genomic_DNA"/>
</dbReference>
<dbReference type="PANTHER" id="PTHR46951">
    <property type="entry name" value="BED-TYPE DOMAIN-CONTAINING PROTEIN"/>
    <property type="match status" value="1"/>
</dbReference>
<keyword evidence="2" id="KW-0863">Zinc-finger</keyword>
<keyword evidence="1" id="KW-0479">Metal-binding</keyword>
<dbReference type="PANTHER" id="PTHR46951:SF3">
    <property type="entry name" value="OS01G0547200 PROTEIN"/>
    <property type="match status" value="1"/>
</dbReference>